<reference evidence="3" key="1">
    <citation type="submission" date="2013-12" db="EMBL/GenBank/DDBJ databases">
        <authorList>
            <person name="Aslett M."/>
        </authorList>
    </citation>
    <scope>NUCLEOTIDE SEQUENCE [LARGE SCALE GENOMIC DNA]</scope>
    <source>
        <strain evidence="3">Lindley</strain>
    </source>
</reference>
<proteinExistence type="predicted"/>
<sequence length="193" mass="21392">MALTETSDTNATKTTICANDKGTAAEAATNNGTNLCNNNSTRVGAFRHKIVCRVCCWSSPTVLMFLAFCCVLLSSFGPISNAELTPSNLFNTENANNDNAHHQQPQPQQQSQHAILKRATKMHQKQRQQQTEEAQQQFTDDQRMPPLVLLKLLDDVEADSDTNNNNNLLPLIHYKLAMGNSRSLSSTEENICK</sequence>
<evidence type="ECO:0000256" key="1">
    <source>
        <dbReference type="SAM" id="MobiDB-lite"/>
    </source>
</evidence>
<keyword evidence="2" id="KW-0812">Transmembrane</keyword>
<evidence type="ECO:0000256" key="2">
    <source>
        <dbReference type="SAM" id="Phobius"/>
    </source>
</evidence>
<dbReference type="WBParaSite" id="GPLIN_001170900">
    <property type="protein sequence ID" value="GPLIN_001170900"/>
    <property type="gene ID" value="GPLIN_001170900"/>
</dbReference>
<accession>A0A183CFQ4</accession>
<reference evidence="4" key="3">
    <citation type="submission" date="2016-06" db="UniProtKB">
        <authorList>
            <consortium name="WormBaseParasite"/>
        </authorList>
    </citation>
    <scope>IDENTIFICATION</scope>
</reference>
<feature type="compositionally biased region" description="Low complexity" evidence="1">
    <location>
        <begin position="102"/>
        <end position="113"/>
    </location>
</feature>
<reference evidence="3" key="2">
    <citation type="submission" date="2014-05" db="EMBL/GenBank/DDBJ databases">
        <title>The genome and life-stage specific transcriptomes of Globodera pallida elucidate key aspects of plant parasitism by a cyst nematode.</title>
        <authorList>
            <person name="Cotton J.A."/>
            <person name="Lilley C.J."/>
            <person name="Jones L.M."/>
            <person name="Kikuchi T."/>
            <person name="Reid A.J."/>
            <person name="Thorpe P."/>
            <person name="Tsai I.J."/>
            <person name="Beasley H."/>
            <person name="Blok V."/>
            <person name="Cock P.J.A."/>
            <person name="Van den Akker S.E."/>
            <person name="Holroyd N."/>
            <person name="Hunt M."/>
            <person name="Mantelin S."/>
            <person name="Naghra H."/>
            <person name="Pain A."/>
            <person name="Palomares-Rius J.E."/>
            <person name="Zarowiecki M."/>
            <person name="Berriman M."/>
            <person name="Jones J.T."/>
            <person name="Urwin P.E."/>
        </authorList>
    </citation>
    <scope>NUCLEOTIDE SEQUENCE [LARGE SCALE GENOMIC DNA]</scope>
    <source>
        <strain evidence="3">Lindley</strain>
    </source>
</reference>
<feature type="compositionally biased region" description="Low complexity" evidence="1">
    <location>
        <begin position="127"/>
        <end position="140"/>
    </location>
</feature>
<dbReference type="Proteomes" id="UP000050741">
    <property type="component" value="Unassembled WGS sequence"/>
</dbReference>
<feature type="region of interest" description="Disordered" evidence="1">
    <location>
        <begin position="90"/>
        <end position="140"/>
    </location>
</feature>
<keyword evidence="3" id="KW-1185">Reference proteome</keyword>
<organism evidence="3 4">
    <name type="scientific">Globodera pallida</name>
    <name type="common">Potato cyst nematode worm</name>
    <name type="synonym">Heterodera pallida</name>
    <dbReference type="NCBI Taxonomy" id="36090"/>
    <lineage>
        <taxon>Eukaryota</taxon>
        <taxon>Metazoa</taxon>
        <taxon>Ecdysozoa</taxon>
        <taxon>Nematoda</taxon>
        <taxon>Chromadorea</taxon>
        <taxon>Rhabditida</taxon>
        <taxon>Tylenchina</taxon>
        <taxon>Tylenchomorpha</taxon>
        <taxon>Tylenchoidea</taxon>
        <taxon>Heteroderidae</taxon>
        <taxon>Heteroderinae</taxon>
        <taxon>Globodera</taxon>
    </lineage>
</organism>
<keyword evidence="2" id="KW-0472">Membrane</keyword>
<evidence type="ECO:0000313" key="4">
    <source>
        <dbReference type="WBParaSite" id="GPLIN_001170900"/>
    </source>
</evidence>
<name>A0A183CFQ4_GLOPA</name>
<feature type="compositionally biased region" description="Basic residues" evidence="1">
    <location>
        <begin position="115"/>
        <end position="126"/>
    </location>
</feature>
<keyword evidence="2" id="KW-1133">Transmembrane helix</keyword>
<evidence type="ECO:0000313" key="3">
    <source>
        <dbReference type="Proteomes" id="UP000050741"/>
    </source>
</evidence>
<protein>
    <submittedName>
        <fullName evidence="4">Myb-like protein AA</fullName>
    </submittedName>
</protein>
<dbReference type="AlphaFoldDB" id="A0A183CFQ4"/>
<feature type="transmembrane region" description="Helical" evidence="2">
    <location>
        <begin position="50"/>
        <end position="76"/>
    </location>
</feature>